<gene>
    <name evidence="2" type="ORF">SAMN02910262_01271</name>
</gene>
<feature type="domain" description="VOC" evidence="1">
    <location>
        <begin position="2"/>
        <end position="122"/>
    </location>
</feature>
<proteinExistence type="predicted"/>
<accession>A0A1I6J7Y5</accession>
<evidence type="ECO:0000259" key="1">
    <source>
        <dbReference type="PROSITE" id="PS51819"/>
    </source>
</evidence>
<dbReference type="InterPro" id="IPR029068">
    <property type="entry name" value="Glyas_Bleomycin-R_OHBP_Dase"/>
</dbReference>
<dbReference type="SUPFAM" id="SSF54593">
    <property type="entry name" value="Glyoxalase/Bleomycin resistance protein/Dihydroxybiphenyl dioxygenase"/>
    <property type="match status" value="1"/>
</dbReference>
<reference evidence="2 3" key="1">
    <citation type="submission" date="2016-10" db="EMBL/GenBank/DDBJ databases">
        <authorList>
            <person name="de Groot N.N."/>
        </authorList>
    </citation>
    <scope>NUCLEOTIDE SEQUENCE [LARGE SCALE GENOMIC DNA]</scope>
    <source>
        <strain evidence="2 3">F</strain>
    </source>
</reference>
<sequence>MKITTFNPQIITGNAEPLVQLFEELGFQKRHNQEGIGDLDVTGIRMKDENGFYLDISQPDSLKLPNDLVAIRMNVDNFDEAYQLLTKHGFKNFYGEQTVSTGTSKSAVLISPSGFTINLIEHLK</sequence>
<dbReference type="Proteomes" id="UP000214760">
    <property type="component" value="Unassembled WGS sequence"/>
</dbReference>
<dbReference type="EMBL" id="FOZC01000006">
    <property type="protein sequence ID" value="SFR75076.1"/>
    <property type="molecule type" value="Genomic_DNA"/>
</dbReference>
<dbReference type="InterPro" id="IPR037523">
    <property type="entry name" value="VOC_core"/>
</dbReference>
<dbReference type="AlphaFoldDB" id="A0A1I6J7Y5"/>
<protein>
    <recommendedName>
        <fullName evidence="1">VOC domain-containing protein</fullName>
    </recommendedName>
</protein>
<organism evidence="2 3">
    <name type="scientific">[Clostridium] aminophilum</name>
    <dbReference type="NCBI Taxonomy" id="1526"/>
    <lineage>
        <taxon>Bacteria</taxon>
        <taxon>Bacillati</taxon>
        <taxon>Bacillota</taxon>
        <taxon>Clostridia</taxon>
        <taxon>Lachnospirales</taxon>
        <taxon>Lachnospiraceae</taxon>
    </lineage>
</organism>
<evidence type="ECO:0000313" key="2">
    <source>
        <dbReference type="EMBL" id="SFR75076.1"/>
    </source>
</evidence>
<dbReference type="PROSITE" id="PS51819">
    <property type="entry name" value="VOC"/>
    <property type="match status" value="1"/>
</dbReference>
<evidence type="ECO:0000313" key="3">
    <source>
        <dbReference type="Proteomes" id="UP000214760"/>
    </source>
</evidence>
<name>A0A1I6J7Y5_9FIRM</name>
<dbReference type="Gene3D" id="3.10.180.10">
    <property type="entry name" value="2,3-Dihydroxybiphenyl 1,2-Dioxygenase, domain 1"/>
    <property type="match status" value="1"/>
</dbReference>
<dbReference type="RefSeq" id="WP_031472303.1">
    <property type="nucleotide sequence ID" value="NZ_FOZC01000006.1"/>
</dbReference>